<evidence type="ECO:0000313" key="1">
    <source>
        <dbReference type="EMBL" id="BAL56850.1"/>
    </source>
</evidence>
<gene>
    <name evidence="1" type="ORF">HGMM_F43B07C34</name>
</gene>
<organism evidence="1">
    <name type="scientific">uncultured Acetothermia bacterium</name>
    <dbReference type="NCBI Taxonomy" id="236499"/>
    <lineage>
        <taxon>Bacteria</taxon>
        <taxon>Candidatus Bipolaricaulota</taxon>
        <taxon>environmental samples</taxon>
    </lineage>
</organism>
<sequence>MFKLEAALADVAWLLFEFDLCVERDLGAGLIYDLAVDAHQTGSDSALRLSTRANQLTLDEQEIETSLG</sequence>
<reference evidence="1" key="1">
    <citation type="journal article" date="2005" name="Environ. Microbiol.">
        <title>Genetic and functional properties of uncultivated thermophilic crenarchaeotes from a subsurface gold mine as revealed by analysis of genome fragments.</title>
        <authorList>
            <person name="Nunoura T."/>
            <person name="Hirayama H."/>
            <person name="Takami H."/>
            <person name="Oida H."/>
            <person name="Nishi S."/>
            <person name="Shimamura S."/>
            <person name="Suzuki Y."/>
            <person name="Inagaki F."/>
            <person name="Takai K."/>
            <person name="Nealson K.H."/>
            <person name="Horikoshi K."/>
        </authorList>
    </citation>
    <scope>NUCLEOTIDE SEQUENCE</scope>
</reference>
<proteinExistence type="predicted"/>
<name>H5SL14_9BACT</name>
<reference evidence="1" key="2">
    <citation type="journal article" date="2012" name="PLoS ONE">
        <title>A Deeply Branching Thermophilic Bacterium with an Ancient Acetyl-CoA Pathway Dominates a Subsurface Ecosystem.</title>
        <authorList>
            <person name="Takami H."/>
            <person name="Noguchi H."/>
            <person name="Takaki Y."/>
            <person name="Uchiyama I."/>
            <person name="Toyoda A."/>
            <person name="Nishi S."/>
            <person name="Chee G.-J."/>
            <person name="Arai W."/>
            <person name="Nunoura T."/>
            <person name="Itoh T."/>
            <person name="Hattori M."/>
            <person name="Takai K."/>
        </authorList>
    </citation>
    <scope>NUCLEOTIDE SEQUENCE</scope>
</reference>
<protein>
    <submittedName>
        <fullName evidence="1">Uncharacterized protein</fullName>
    </submittedName>
</protein>
<dbReference type="EMBL" id="AP011759">
    <property type="protein sequence ID" value="BAL56850.1"/>
    <property type="molecule type" value="Genomic_DNA"/>
</dbReference>
<dbReference type="AlphaFoldDB" id="H5SL14"/>
<accession>H5SL14</accession>